<protein>
    <recommendedName>
        <fullName evidence="4">Dirigent protein</fullName>
    </recommendedName>
</protein>
<keyword evidence="6" id="KW-1185">Reference proteome</keyword>
<dbReference type="STRING" id="63057.A0A2P5APN0"/>
<sequence>MAKTPQNKILTLLVSLIIFSSFSLTLAYDHNTFPEKNLGIKQEKLTHLHFYVQDVVSGRNPTAVTVAEAATTNASSVSFGLVTVLDDLLTVGPDPAWKQVGRAQGISVFASQSEVGLLMALNYVFTEGKYNGSTLSVLGRIGINSAVKELPIVGGSGLFRFARGYAQARTYKLNTTSLDAIFEYNVYVLHY</sequence>
<proteinExistence type="inferred from homology"/>
<feature type="chain" id="PRO_5015021947" description="Dirigent protein" evidence="4">
    <location>
        <begin position="28"/>
        <end position="191"/>
    </location>
</feature>
<dbReference type="GO" id="GO:0048046">
    <property type="term" value="C:apoplast"/>
    <property type="evidence" value="ECO:0007669"/>
    <property type="project" value="UniProtKB-SubCell"/>
</dbReference>
<comment type="subunit">
    <text evidence="2 4">Homodimer.</text>
</comment>
<dbReference type="EMBL" id="JXTC01000750">
    <property type="protein sequence ID" value="PON38516.1"/>
    <property type="molecule type" value="Genomic_DNA"/>
</dbReference>
<evidence type="ECO:0000313" key="5">
    <source>
        <dbReference type="EMBL" id="PON38516.1"/>
    </source>
</evidence>
<gene>
    <name evidence="5" type="ORF">TorRG33x02_344920</name>
</gene>
<dbReference type="FunCoup" id="A0A2P5APN0">
    <property type="interactions" value="37"/>
</dbReference>
<comment type="caution">
    <text evidence="5">The sequence shown here is derived from an EMBL/GenBank/DDBJ whole genome shotgun (WGS) entry which is preliminary data.</text>
</comment>
<dbReference type="PANTHER" id="PTHR21495">
    <property type="entry name" value="NUCLEOPORIN-RELATED"/>
    <property type="match status" value="1"/>
</dbReference>
<dbReference type="Pfam" id="PF03018">
    <property type="entry name" value="Dirigent"/>
    <property type="match status" value="1"/>
</dbReference>
<keyword evidence="4" id="KW-0052">Apoplast</keyword>
<evidence type="ECO:0000256" key="4">
    <source>
        <dbReference type="RuleBase" id="RU363099"/>
    </source>
</evidence>
<keyword evidence="3 4" id="KW-0964">Secreted</keyword>
<keyword evidence="4" id="KW-0732">Signal</keyword>
<dbReference type="InterPro" id="IPR004265">
    <property type="entry name" value="Dirigent"/>
</dbReference>
<evidence type="ECO:0000256" key="2">
    <source>
        <dbReference type="ARBA" id="ARBA00011738"/>
    </source>
</evidence>
<comment type="similarity">
    <text evidence="1 4">Belongs to the plant dirigent protein family.</text>
</comment>
<dbReference type="Gene3D" id="2.40.480.10">
    <property type="entry name" value="Allene oxide cyclase-like"/>
    <property type="match status" value="1"/>
</dbReference>
<dbReference type="InParanoid" id="A0A2P5APN0"/>
<evidence type="ECO:0000256" key="1">
    <source>
        <dbReference type="ARBA" id="ARBA00010746"/>
    </source>
</evidence>
<reference evidence="6" key="1">
    <citation type="submission" date="2016-06" db="EMBL/GenBank/DDBJ databases">
        <title>Parallel loss of symbiosis genes in relatives of nitrogen-fixing non-legume Parasponia.</title>
        <authorList>
            <person name="Van Velzen R."/>
            <person name="Holmer R."/>
            <person name="Bu F."/>
            <person name="Rutten L."/>
            <person name="Van Zeijl A."/>
            <person name="Liu W."/>
            <person name="Santuari L."/>
            <person name="Cao Q."/>
            <person name="Sharma T."/>
            <person name="Shen D."/>
            <person name="Roswanjaya Y."/>
            <person name="Wardhani T."/>
            <person name="Kalhor M.S."/>
            <person name="Jansen J."/>
            <person name="Van den Hoogen J."/>
            <person name="Gungor B."/>
            <person name="Hartog M."/>
            <person name="Hontelez J."/>
            <person name="Verver J."/>
            <person name="Yang W.-C."/>
            <person name="Schijlen E."/>
            <person name="Repin R."/>
            <person name="Schilthuizen M."/>
            <person name="Schranz E."/>
            <person name="Heidstra R."/>
            <person name="Miyata K."/>
            <person name="Fedorova E."/>
            <person name="Kohlen W."/>
            <person name="Bisseling T."/>
            <person name="Smit S."/>
            <person name="Geurts R."/>
        </authorList>
    </citation>
    <scope>NUCLEOTIDE SEQUENCE [LARGE SCALE GENOMIC DNA]</scope>
    <source>
        <strain evidence="6">cv. RG33-2</strain>
    </source>
</reference>
<comment type="subcellular location">
    <subcellularLocation>
        <location evidence="4">Secreted</location>
        <location evidence="4">Extracellular space</location>
        <location evidence="4">Apoplast</location>
    </subcellularLocation>
</comment>
<accession>A0A2P5APN0</accession>
<evidence type="ECO:0000256" key="3">
    <source>
        <dbReference type="ARBA" id="ARBA00022525"/>
    </source>
</evidence>
<dbReference type="Proteomes" id="UP000237000">
    <property type="component" value="Unassembled WGS sequence"/>
</dbReference>
<evidence type="ECO:0000313" key="6">
    <source>
        <dbReference type="Proteomes" id="UP000237000"/>
    </source>
</evidence>
<dbReference type="AlphaFoldDB" id="A0A2P5APN0"/>
<organism evidence="5 6">
    <name type="scientific">Trema orientale</name>
    <name type="common">Charcoal tree</name>
    <name type="synonym">Celtis orientalis</name>
    <dbReference type="NCBI Taxonomy" id="63057"/>
    <lineage>
        <taxon>Eukaryota</taxon>
        <taxon>Viridiplantae</taxon>
        <taxon>Streptophyta</taxon>
        <taxon>Embryophyta</taxon>
        <taxon>Tracheophyta</taxon>
        <taxon>Spermatophyta</taxon>
        <taxon>Magnoliopsida</taxon>
        <taxon>eudicotyledons</taxon>
        <taxon>Gunneridae</taxon>
        <taxon>Pentapetalae</taxon>
        <taxon>rosids</taxon>
        <taxon>fabids</taxon>
        <taxon>Rosales</taxon>
        <taxon>Cannabaceae</taxon>
        <taxon>Trema</taxon>
    </lineage>
</organism>
<dbReference type="OrthoDB" id="1864232at2759"/>
<name>A0A2P5APN0_TREOI</name>
<dbReference type="GO" id="GO:0009699">
    <property type="term" value="P:phenylpropanoid biosynthetic process"/>
    <property type="evidence" value="ECO:0007669"/>
    <property type="project" value="UniProtKB-ARBA"/>
</dbReference>
<feature type="signal peptide" evidence="4">
    <location>
        <begin position="1"/>
        <end position="27"/>
    </location>
</feature>
<dbReference type="InterPro" id="IPR044859">
    <property type="entry name" value="Allene_oxi_cyc_Dirigent"/>
</dbReference>
<comment type="function">
    <text evidence="4">Dirigent proteins impart stereoselectivity on the phenoxy radical-coupling reaction, yielding optically active lignans from two molecules of coniferyl alcohol in the biosynthesis of lignans, flavonolignans, and alkaloids and thus plays a central role in plant secondary metabolism.</text>
</comment>